<reference evidence="1" key="1">
    <citation type="journal article" date="2020" name="Stud. Mycol.">
        <title>101 Dothideomycetes genomes: a test case for predicting lifestyles and emergence of pathogens.</title>
        <authorList>
            <person name="Haridas S."/>
            <person name="Albert R."/>
            <person name="Binder M."/>
            <person name="Bloem J."/>
            <person name="Labutti K."/>
            <person name="Salamov A."/>
            <person name="Andreopoulos B."/>
            <person name="Baker S."/>
            <person name="Barry K."/>
            <person name="Bills G."/>
            <person name="Bluhm B."/>
            <person name="Cannon C."/>
            <person name="Castanera R."/>
            <person name="Culley D."/>
            <person name="Daum C."/>
            <person name="Ezra D."/>
            <person name="Gonzalez J."/>
            <person name="Henrissat B."/>
            <person name="Kuo A."/>
            <person name="Liang C."/>
            <person name="Lipzen A."/>
            <person name="Lutzoni F."/>
            <person name="Magnuson J."/>
            <person name="Mondo S."/>
            <person name="Nolan M."/>
            <person name="Ohm R."/>
            <person name="Pangilinan J."/>
            <person name="Park H.-J."/>
            <person name="Ramirez L."/>
            <person name="Alfaro M."/>
            <person name="Sun H."/>
            <person name="Tritt A."/>
            <person name="Yoshinaga Y."/>
            <person name="Zwiers L.-H."/>
            <person name="Turgeon B."/>
            <person name="Goodwin S."/>
            <person name="Spatafora J."/>
            <person name="Crous P."/>
            <person name="Grigoriev I."/>
        </authorList>
    </citation>
    <scope>NUCLEOTIDE SEQUENCE</scope>
    <source>
        <strain evidence="1">CBS 121739</strain>
    </source>
</reference>
<dbReference type="Proteomes" id="UP000799437">
    <property type="component" value="Unassembled WGS sequence"/>
</dbReference>
<dbReference type="RefSeq" id="XP_033599973.1">
    <property type="nucleotide sequence ID" value="XM_033744112.1"/>
</dbReference>
<evidence type="ECO:0000313" key="1">
    <source>
        <dbReference type="EMBL" id="KAF2757522.1"/>
    </source>
</evidence>
<keyword evidence="2" id="KW-1185">Reference proteome</keyword>
<proteinExistence type="predicted"/>
<gene>
    <name evidence="1" type="ORF">EJ05DRAFT_476771</name>
</gene>
<sequence>MRTPQTRQRQKVLGQLAVFVSRRFASPRSPTFAFVPVSGTTFVAQQGLSFRRQICFAQQILRNTIYYQATLPQTFHTREEENKLITQDDGRGCGKRISRLAGP</sequence>
<protein>
    <submittedName>
        <fullName evidence="1">Uncharacterized protein</fullName>
    </submittedName>
</protein>
<organism evidence="1 2">
    <name type="scientific">Pseudovirgaria hyperparasitica</name>
    <dbReference type="NCBI Taxonomy" id="470096"/>
    <lineage>
        <taxon>Eukaryota</taxon>
        <taxon>Fungi</taxon>
        <taxon>Dikarya</taxon>
        <taxon>Ascomycota</taxon>
        <taxon>Pezizomycotina</taxon>
        <taxon>Dothideomycetes</taxon>
        <taxon>Dothideomycetes incertae sedis</taxon>
        <taxon>Acrospermales</taxon>
        <taxon>Acrospermaceae</taxon>
        <taxon>Pseudovirgaria</taxon>
    </lineage>
</organism>
<accession>A0A6A6W3U4</accession>
<dbReference type="AlphaFoldDB" id="A0A6A6W3U4"/>
<dbReference type="GeneID" id="54485166"/>
<dbReference type="EMBL" id="ML996573">
    <property type="protein sequence ID" value="KAF2757522.1"/>
    <property type="molecule type" value="Genomic_DNA"/>
</dbReference>
<name>A0A6A6W3U4_9PEZI</name>
<evidence type="ECO:0000313" key="2">
    <source>
        <dbReference type="Proteomes" id="UP000799437"/>
    </source>
</evidence>